<evidence type="ECO:0000259" key="9">
    <source>
        <dbReference type="PROSITE" id="PS51866"/>
    </source>
</evidence>
<dbReference type="InterPro" id="IPR050334">
    <property type="entry name" value="Molybdenum_import_ModC"/>
</dbReference>
<keyword evidence="4 10" id="KW-0067">ATP-binding</keyword>
<keyword evidence="2" id="KW-0997">Cell inner membrane</keyword>
<protein>
    <submittedName>
        <fullName evidence="10">Molybdenum ABC transporter ATP-binding protein</fullName>
    </submittedName>
</protein>
<dbReference type="InterPro" id="IPR004606">
    <property type="entry name" value="Mop_domain"/>
</dbReference>
<dbReference type="InterPro" id="IPR003439">
    <property type="entry name" value="ABC_transporter-like_ATP-bd"/>
</dbReference>
<dbReference type="NCBIfam" id="TIGR02142">
    <property type="entry name" value="modC_ABC"/>
    <property type="match status" value="1"/>
</dbReference>
<dbReference type="GO" id="GO:0005524">
    <property type="term" value="F:ATP binding"/>
    <property type="evidence" value="ECO:0007669"/>
    <property type="project" value="UniProtKB-KW"/>
</dbReference>
<dbReference type="PANTHER" id="PTHR43514:SF4">
    <property type="entry name" value="ABC TRANSPORTER I FAMILY MEMBER 10"/>
    <property type="match status" value="1"/>
</dbReference>
<organism evidence="10 11">
    <name type="scientific">Marinobacterium weihaiense</name>
    <dbReference type="NCBI Taxonomy" id="2851016"/>
    <lineage>
        <taxon>Bacteria</taxon>
        <taxon>Pseudomonadati</taxon>
        <taxon>Pseudomonadota</taxon>
        <taxon>Gammaproteobacteria</taxon>
        <taxon>Oceanospirillales</taxon>
        <taxon>Oceanospirillaceae</taxon>
        <taxon>Marinobacterium</taxon>
    </lineage>
</organism>
<keyword evidence="5" id="KW-1278">Translocase</keyword>
<feature type="domain" description="ABC transporter" evidence="8">
    <location>
        <begin position="1"/>
        <end position="233"/>
    </location>
</feature>
<dbReference type="InterPro" id="IPR017871">
    <property type="entry name" value="ABC_transporter-like_CS"/>
</dbReference>
<dbReference type="Pfam" id="PF03459">
    <property type="entry name" value="TOBE"/>
    <property type="match status" value="1"/>
</dbReference>
<evidence type="ECO:0000313" key="11">
    <source>
        <dbReference type="Proteomes" id="UP000755551"/>
    </source>
</evidence>
<accession>A0ABS6MAX8</accession>
<evidence type="ECO:0000313" key="10">
    <source>
        <dbReference type="EMBL" id="MBV0933447.1"/>
    </source>
</evidence>
<keyword evidence="1" id="KW-1003">Cell membrane</keyword>
<evidence type="ECO:0000259" key="8">
    <source>
        <dbReference type="PROSITE" id="PS50893"/>
    </source>
</evidence>
<evidence type="ECO:0000256" key="7">
    <source>
        <dbReference type="PROSITE-ProRule" id="PRU01213"/>
    </source>
</evidence>
<feature type="domain" description="Mop" evidence="9">
    <location>
        <begin position="292"/>
        <end position="357"/>
    </location>
</feature>
<gene>
    <name evidence="10" type="primary">modC</name>
    <name evidence="10" type="ORF">KTN04_08870</name>
</gene>
<evidence type="ECO:0000256" key="1">
    <source>
        <dbReference type="ARBA" id="ARBA00022475"/>
    </source>
</evidence>
<dbReference type="RefSeq" id="WP_217334868.1">
    <property type="nucleotide sequence ID" value="NZ_JAHQZT010000009.1"/>
</dbReference>
<sequence>MSLELALYHDYRRFELDVSLTLPGSGVTALFGPSGCGKSTLLRLLAGIEPARRGRVFFEGECWQDSEAALWVAPRQRDIGMVFQDARLFPHLSVQDNLRFAGRYARRGVALDEQHLIERLQLEPLLSQLPATLSGGQQQRVALARALLSRPRLLLMDEPLSALDQASRQLLLALIVDLQQHHRLPILYVTHAVDEVLRLANHMVQLEAGRVVAEGAPTELFGRPDTAPALEDCALLKGEVIEQDLTDTMSAVRCAPDLPPIWIAGTAHPVGSTVMLSLQARDVALSLHPLAGTSLQNQLPVQVEAITMDHHGGPRIALRFGEHRLPAMISHRALAQLQLHTGMPLWALIKSVAVEHQ</sequence>
<dbReference type="PROSITE" id="PS00211">
    <property type="entry name" value="ABC_TRANSPORTER_1"/>
    <property type="match status" value="1"/>
</dbReference>
<evidence type="ECO:0000256" key="4">
    <source>
        <dbReference type="ARBA" id="ARBA00022840"/>
    </source>
</evidence>
<dbReference type="EMBL" id="JAHQZT010000009">
    <property type="protein sequence ID" value="MBV0933447.1"/>
    <property type="molecule type" value="Genomic_DNA"/>
</dbReference>
<dbReference type="InterPro" id="IPR003593">
    <property type="entry name" value="AAA+_ATPase"/>
</dbReference>
<dbReference type="PANTHER" id="PTHR43514">
    <property type="entry name" value="ABC TRANSPORTER I FAMILY MEMBER 10"/>
    <property type="match status" value="1"/>
</dbReference>
<keyword evidence="7" id="KW-0500">Molybdenum</keyword>
<proteinExistence type="predicted"/>
<reference evidence="10 11" key="1">
    <citation type="submission" date="2021-06" db="EMBL/GenBank/DDBJ databases">
        <title>Bacterium isolated from marine sediment.</title>
        <authorList>
            <person name="Zhu K.-L."/>
            <person name="Du Z.-J."/>
            <person name="Liang Q.-Y."/>
        </authorList>
    </citation>
    <scope>NUCLEOTIDE SEQUENCE [LARGE SCALE GENOMIC DNA]</scope>
    <source>
        <strain evidence="10 11">A346</strain>
    </source>
</reference>
<keyword evidence="6" id="KW-0472">Membrane</keyword>
<keyword evidence="3" id="KW-0547">Nucleotide-binding</keyword>
<dbReference type="PROSITE" id="PS51866">
    <property type="entry name" value="MOP"/>
    <property type="match status" value="1"/>
</dbReference>
<dbReference type="PROSITE" id="PS50893">
    <property type="entry name" value="ABC_TRANSPORTER_2"/>
    <property type="match status" value="1"/>
</dbReference>
<comment type="caution">
    <text evidence="10">The sequence shown here is derived from an EMBL/GenBank/DDBJ whole genome shotgun (WGS) entry which is preliminary data.</text>
</comment>
<dbReference type="Proteomes" id="UP000755551">
    <property type="component" value="Unassembled WGS sequence"/>
</dbReference>
<name>A0ABS6MAX8_9GAMM</name>
<dbReference type="InterPro" id="IPR005116">
    <property type="entry name" value="Transp-assoc_OB_typ1"/>
</dbReference>
<keyword evidence="11" id="KW-1185">Reference proteome</keyword>
<evidence type="ECO:0000256" key="5">
    <source>
        <dbReference type="ARBA" id="ARBA00022967"/>
    </source>
</evidence>
<evidence type="ECO:0000256" key="6">
    <source>
        <dbReference type="ARBA" id="ARBA00023136"/>
    </source>
</evidence>
<dbReference type="InterPro" id="IPR011868">
    <property type="entry name" value="ModC_ABC_ATP-bd"/>
</dbReference>
<evidence type="ECO:0000256" key="2">
    <source>
        <dbReference type="ARBA" id="ARBA00022519"/>
    </source>
</evidence>
<dbReference type="Pfam" id="PF00005">
    <property type="entry name" value="ABC_tran"/>
    <property type="match status" value="1"/>
</dbReference>
<evidence type="ECO:0000256" key="3">
    <source>
        <dbReference type="ARBA" id="ARBA00022741"/>
    </source>
</evidence>
<dbReference type="SMART" id="SM00382">
    <property type="entry name" value="AAA"/>
    <property type="match status" value="1"/>
</dbReference>